<keyword evidence="2" id="KW-0812">Transmembrane</keyword>
<dbReference type="AlphaFoldDB" id="Q5Z3T5"/>
<feature type="region of interest" description="Disordered" evidence="1">
    <location>
        <begin position="1"/>
        <end position="43"/>
    </location>
</feature>
<proteinExistence type="predicted"/>
<dbReference type="EMBL" id="AP006618">
    <property type="protein sequence ID" value="BAD54906.1"/>
    <property type="molecule type" value="Genomic_DNA"/>
</dbReference>
<gene>
    <name evidence="3" type="ordered locus">NFA_640</name>
</gene>
<dbReference type="eggNOG" id="ENOG50326NT">
    <property type="taxonomic scope" value="Bacteria"/>
</dbReference>
<dbReference type="STRING" id="247156.NFA_640"/>
<keyword evidence="2" id="KW-0472">Membrane</keyword>
<dbReference type="Proteomes" id="UP000006820">
    <property type="component" value="Chromosome"/>
</dbReference>
<protein>
    <submittedName>
        <fullName evidence="3">Uncharacterized protein</fullName>
    </submittedName>
</protein>
<keyword evidence="4" id="KW-1185">Reference proteome</keyword>
<evidence type="ECO:0000313" key="4">
    <source>
        <dbReference type="Proteomes" id="UP000006820"/>
    </source>
</evidence>
<evidence type="ECO:0000256" key="2">
    <source>
        <dbReference type="SAM" id="Phobius"/>
    </source>
</evidence>
<evidence type="ECO:0000313" key="3">
    <source>
        <dbReference type="EMBL" id="BAD54906.1"/>
    </source>
</evidence>
<name>Q5Z3T5_NOCFA</name>
<organism evidence="3 4">
    <name type="scientific">Nocardia farcinica (strain IFM 10152)</name>
    <dbReference type="NCBI Taxonomy" id="247156"/>
    <lineage>
        <taxon>Bacteria</taxon>
        <taxon>Bacillati</taxon>
        <taxon>Actinomycetota</taxon>
        <taxon>Actinomycetes</taxon>
        <taxon>Mycobacteriales</taxon>
        <taxon>Nocardiaceae</taxon>
        <taxon>Nocardia</taxon>
    </lineage>
</organism>
<evidence type="ECO:0000256" key="1">
    <source>
        <dbReference type="SAM" id="MobiDB-lite"/>
    </source>
</evidence>
<sequence>MARHSRRPWTHSAHAATVMRDQDRRPKGDCMTTQPPAAPPPGRRRTNAIILGVVGAVLAVVLLIVIIGAVAGGDEDVPVYTVTRDQQTFTATVDFDDEADLRAVFDDVREKNSDLPDGGYDVMINCSTGGTAEVPARLAWGRFAIGNLGAAQTGLEKGDSELKLMDGVRCPA</sequence>
<dbReference type="KEGG" id="nfa:NFA_640"/>
<feature type="transmembrane region" description="Helical" evidence="2">
    <location>
        <begin position="48"/>
        <end position="71"/>
    </location>
</feature>
<accession>Q5Z3T5</accession>
<keyword evidence="2" id="KW-1133">Transmembrane helix</keyword>
<reference evidence="3 4" key="1">
    <citation type="journal article" date="2004" name="Proc. Natl. Acad. Sci. U.S.A.">
        <title>The complete genomic sequence of Nocardia farcinica IFM 10152.</title>
        <authorList>
            <person name="Ishikawa J."/>
            <person name="Yamashita A."/>
            <person name="Mikami Y."/>
            <person name="Hoshino Y."/>
            <person name="Kurita H."/>
            <person name="Hotta K."/>
            <person name="Shiba T."/>
            <person name="Hattori M."/>
        </authorList>
    </citation>
    <scope>NUCLEOTIDE SEQUENCE [LARGE SCALE GENOMIC DNA]</scope>
    <source>
        <strain evidence="3 4">IFM 10152</strain>
    </source>
</reference>
<dbReference type="HOGENOM" id="CLU_1553689_0_0_11"/>